<dbReference type="NCBIfam" id="TIGR02469">
    <property type="entry name" value="CbiT"/>
    <property type="match status" value="1"/>
</dbReference>
<sequence>MSAMIEVVGIGDDGWSGLSEASRHLVERADTVIGSPRQLDLLPSMGQQERRTLPSPLRDNLQSLVGESGRHTVVLASGDPLLSGIGTTLIKAVGREAVRVHPALSSETLARARMGWSAESVDVVTLVRRSTDRFLPFVTPGARLVLLCSDGDGPAEVARLAAEAGAGTAQLTAWWHLGGQNEGSHSTTCAAWGDERTPDLVVVCLEVGVLDAEPQTLGPAPGRADDAFEHDGLITKRDVRATALARLRPWPGQVLWDLGAGSGAVGIEWCLAAPRARTVAIERDPDRADRVTQNAARFGVSSRVDVHVTSTSAAVRDDDLPRPDAVFLGGGLDRDVLDAAIAALRPGGRLVAHAVTRESEALLHEVHRTHGGSLTRLAVEHLEPLGRFNGWKPARSVVQWCLTRPPRSKESA</sequence>
<dbReference type="Proteomes" id="UP000285376">
    <property type="component" value="Unassembled WGS sequence"/>
</dbReference>
<dbReference type="InterPro" id="IPR050714">
    <property type="entry name" value="Cobalamin_biosynth_MTase"/>
</dbReference>
<evidence type="ECO:0000256" key="4">
    <source>
        <dbReference type="ARBA" id="ARBA00022679"/>
    </source>
</evidence>
<comment type="caution">
    <text evidence="7">The sequence shown here is derived from an EMBL/GenBank/DDBJ whole genome shotgun (WGS) entry which is preliminary data.</text>
</comment>
<dbReference type="PANTHER" id="PTHR43182">
    <property type="entry name" value="COBALT-PRECORRIN-6B C(15)-METHYLTRANSFERASE (DECARBOXYLATING)"/>
    <property type="match status" value="1"/>
</dbReference>
<protein>
    <submittedName>
        <fullName evidence="7">Precorrin-6y C5,15-methyltransferase (Decarboxylating) subunit CbiE</fullName>
    </submittedName>
</protein>
<evidence type="ECO:0000256" key="3">
    <source>
        <dbReference type="ARBA" id="ARBA00022603"/>
    </source>
</evidence>
<dbReference type="CDD" id="cd11644">
    <property type="entry name" value="Precorrin-6Y-MT"/>
    <property type="match status" value="1"/>
</dbReference>
<keyword evidence="4 7" id="KW-0808">Transferase</keyword>
<evidence type="ECO:0000313" key="8">
    <source>
        <dbReference type="Proteomes" id="UP000285376"/>
    </source>
</evidence>
<dbReference type="EMBL" id="QWLM01000002">
    <property type="protein sequence ID" value="RHW47566.1"/>
    <property type="molecule type" value="Genomic_DNA"/>
</dbReference>
<dbReference type="SUPFAM" id="SSF53335">
    <property type="entry name" value="S-adenosyl-L-methionine-dependent methyltransferases"/>
    <property type="match status" value="1"/>
</dbReference>
<feature type="domain" description="Tetrapyrrole methylase" evidence="6">
    <location>
        <begin position="6"/>
        <end position="187"/>
    </location>
</feature>
<dbReference type="PANTHER" id="PTHR43182:SF1">
    <property type="entry name" value="COBALT-PRECORRIN-7 C(5)-METHYLTRANSFERASE"/>
    <property type="match status" value="1"/>
</dbReference>
<dbReference type="InterPro" id="IPR000878">
    <property type="entry name" value="4pyrrol_Mease"/>
</dbReference>
<gene>
    <name evidence="7" type="primary">cbiE</name>
    <name evidence="7" type="ORF">D1832_02380</name>
</gene>
<dbReference type="GO" id="GO:0009236">
    <property type="term" value="P:cobalamin biosynthetic process"/>
    <property type="evidence" value="ECO:0007669"/>
    <property type="project" value="UniProtKB-UniPathway"/>
</dbReference>
<dbReference type="InterPro" id="IPR035996">
    <property type="entry name" value="4pyrrol_Methylase_sf"/>
</dbReference>
<keyword evidence="5" id="KW-0949">S-adenosyl-L-methionine</keyword>
<dbReference type="Gene3D" id="3.40.1010.10">
    <property type="entry name" value="Cobalt-precorrin-4 Transmethylase, Domain 1"/>
    <property type="match status" value="1"/>
</dbReference>
<proteinExistence type="predicted"/>
<accession>A0A417ZA91</accession>
<dbReference type="GO" id="GO:0032259">
    <property type="term" value="P:methylation"/>
    <property type="evidence" value="ECO:0007669"/>
    <property type="project" value="UniProtKB-KW"/>
</dbReference>
<dbReference type="InterPro" id="IPR029063">
    <property type="entry name" value="SAM-dependent_MTases_sf"/>
</dbReference>
<reference evidence="7 8" key="1">
    <citation type="submission" date="2018-08" db="EMBL/GenBank/DDBJ databases">
        <title>Whole genome sequence analysis of Dermacoccus abyssi bacteria isolated from Deep Mariana trench Micromonospora spp reveals genes involved in the environmental adaptation and production of secondary metabolites.</title>
        <authorList>
            <person name="Abdel-Mageed W.M."/>
            <person name="Lehri B."/>
            <person name="Nouioui I."/>
            <person name="Goodfellow I."/>
            <person name="Jaspars M."/>
            <person name="Karlyshev A."/>
        </authorList>
    </citation>
    <scope>NUCLEOTIDE SEQUENCE [LARGE SCALE GENOMIC DNA]</scope>
    <source>
        <strain evidence="7 8">MT1.1</strain>
    </source>
</reference>
<dbReference type="SUPFAM" id="SSF53790">
    <property type="entry name" value="Tetrapyrrole methylase"/>
    <property type="match status" value="1"/>
</dbReference>
<evidence type="ECO:0000256" key="5">
    <source>
        <dbReference type="ARBA" id="ARBA00022691"/>
    </source>
</evidence>
<dbReference type="Pfam" id="PF00590">
    <property type="entry name" value="TP_methylase"/>
    <property type="match status" value="1"/>
</dbReference>
<dbReference type="InterPro" id="IPR014777">
    <property type="entry name" value="4pyrrole_Mease_sub1"/>
</dbReference>
<dbReference type="PIRSF" id="PIRSF036428">
    <property type="entry name" value="CobL"/>
    <property type="match status" value="1"/>
</dbReference>
<comment type="pathway">
    <text evidence="1">Cofactor biosynthesis; adenosylcobalamin biosynthesis.</text>
</comment>
<dbReference type="CDD" id="cd02440">
    <property type="entry name" value="AdoMet_MTases"/>
    <property type="match status" value="1"/>
</dbReference>
<evidence type="ECO:0000256" key="1">
    <source>
        <dbReference type="ARBA" id="ARBA00004953"/>
    </source>
</evidence>
<dbReference type="GO" id="GO:0008276">
    <property type="term" value="F:protein methyltransferase activity"/>
    <property type="evidence" value="ECO:0007669"/>
    <property type="project" value="InterPro"/>
</dbReference>
<dbReference type="AlphaFoldDB" id="A0A417ZA91"/>
<dbReference type="NCBIfam" id="TIGR02467">
    <property type="entry name" value="CbiE"/>
    <property type="match status" value="1"/>
</dbReference>
<keyword evidence="2" id="KW-0169">Cobalamin biosynthesis</keyword>
<dbReference type="InterPro" id="IPR006365">
    <property type="entry name" value="Cbl_synth_CobL"/>
</dbReference>
<name>A0A417ZA91_9MICO</name>
<evidence type="ECO:0000313" key="7">
    <source>
        <dbReference type="EMBL" id="RHW47566.1"/>
    </source>
</evidence>
<keyword evidence="3 7" id="KW-0489">Methyltransferase</keyword>
<evidence type="ECO:0000256" key="2">
    <source>
        <dbReference type="ARBA" id="ARBA00022573"/>
    </source>
</evidence>
<evidence type="ECO:0000259" key="6">
    <source>
        <dbReference type="Pfam" id="PF00590"/>
    </source>
</evidence>
<dbReference type="Gene3D" id="3.40.50.150">
    <property type="entry name" value="Vaccinia Virus protein VP39"/>
    <property type="match status" value="1"/>
</dbReference>
<dbReference type="InterPro" id="IPR014008">
    <property type="entry name" value="Cbl_synth_MTase_CbiT"/>
</dbReference>
<organism evidence="7 8">
    <name type="scientific">Dermacoccus abyssi</name>
    <dbReference type="NCBI Taxonomy" id="322596"/>
    <lineage>
        <taxon>Bacteria</taxon>
        <taxon>Bacillati</taxon>
        <taxon>Actinomycetota</taxon>
        <taxon>Actinomycetes</taxon>
        <taxon>Micrococcales</taxon>
        <taxon>Dermacoccaceae</taxon>
        <taxon>Dermacoccus</taxon>
    </lineage>
</organism>
<dbReference type="InterPro" id="IPR012818">
    <property type="entry name" value="CbiE"/>
</dbReference>
<dbReference type="UniPathway" id="UPA00148"/>